<organism evidence="7 8">
    <name type="scientific">Cocos nucifera</name>
    <name type="common">Coconut palm</name>
    <dbReference type="NCBI Taxonomy" id="13894"/>
    <lineage>
        <taxon>Eukaryota</taxon>
        <taxon>Viridiplantae</taxon>
        <taxon>Streptophyta</taxon>
        <taxon>Embryophyta</taxon>
        <taxon>Tracheophyta</taxon>
        <taxon>Spermatophyta</taxon>
        <taxon>Magnoliopsida</taxon>
        <taxon>Liliopsida</taxon>
        <taxon>Arecaceae</taxon>
        <taxon>Arecoideae</taxon>
        <taxon>Cocoseae</taxon>
        <taxon>Attaleinae</taxon>
        <taxon>Cocos</taxon>
    </lineage>
</organism>
<dbReference type="PROSITE" id="PS51293">
    <property type="entry name" value="SANT"/>
    <property type="match status" value="1"/>
</dbReference>
<accession>A0A8K0IBB7</accession>
<evidence type="ECO:0000313" key="8">
    <source>
        <dbReference type="Proteomes" id="UP000797356"/>
    </source>
</evidence>
<evidence type="ECO:0000259" key="6">
    <source>
        <dbReference type="PROSITE" id="PS51293"/>
    </source>
</evidence>
<reference evidence="7" key="2">
    <citation type="submission" date="2019-07" db="EMBL/GenBank/DDBJ databases">
        <authorList>
            <person name="Yang Y."/>
            <person name="Bocs S."/>
            <person name="Baudouin L."/>
        </authorList>
    </citation>
    <scope>NUCLEOTIDE SEQUENCE</scope>
    <source>
        <tissue evidence="7">Spear leaf of Hainan Tall coconut</tissue>
    </source>
</reference>
<dbReference type="InterPro" id="IPR044636">
    <property type="entry name" value="RADIALIS-like"/>
</dbReference>
<evidence type="ECO:0000313" key="7">
    <source>
        <dbReference type="EMBL" id="KAG1346845.1"/>
    </source>
</evidence>
<dbReference type="EMBL" id="CM017877">
    <property type="protein sequence ID" value="KAG1346845.1"/>
    <property type="molecule type" value="Genomic_DNA"/>
</dbReference>
<dbReference type="SUPFAM" id="SSF46689">
    <property type="entry name" value="Homeodomain-like"/>
    <property type="match status" value="1"/>
</dbReference>
<feature type="domain" description="SANT" evidence="6">
    <location>
        <begin position="11"/>
        <end position="66"/>
    </location>
</feature>
<sequence>MASSSMSSSRTTDTSWTARQNQLFEDALAKYDRDTPDRWQKVADAVGNKSVEEVKRHYELLIKDLNDIESGRARYRN</sequence>
<reference evidence="7" key="1">
    <citation type="journal article" date="2017" name="Gigascience">
        <title>The genome draft of coconut (Cocos nucifera).</title>
        <authorList>
            <person name="Xiao Y."/>
            <person name="Xu P."/>
            <person name="Fan H."/>
            <person name="Baudouin L."/>
            <person name="Xia W."/>
            <person name="Bocs S."/>
            <person name="Xu J."/>
            <person name="Li Q."/>
            <person name="Guo A."/>
            <person name="Zhou L."/>
            <person name="Li J."/>
            <person name="Wu Y."/>
            <person name="Ma Z."/>
            <person name="Armero A."/>
            <person name="Issali A.E."/>
            <person name="Liu N."/>
            <person name="Peng M."/>
            <person name="Yang Y."/>
        </authorList>
    </citation>
    <scope>NUCLEOTIDE SEQUENCE</scope>
    <source>
        <tissue evidence="7">Spear leaf of Hainan Tall coconut</tissue>
    </source>
</reference>
<dbReference type="InterPro" id="IPR001005">
    <property type="entry name" value="SANT/Myb"/>
</dbReference>
<dbReference type="AlphaFoldDB" id="A0A8K0IBB7"/>
<keyword evidence="3" id="KW-0804">Transcription</keyword>
<dbReference type="InterPro" id="IPR009057">
    <property type="entry name" value="Homeodomain-like_sf"/>
</dbReference>
<evidence type="ECO:0000256" key="4">
    <source>
        <dbReference type="ARBA" id="ARBA00023242"/>
    </source>
</evidence>
<dbReference type="GO" id="GO:0003700">
    <property type="term" value="F:DNA-binding transcription factor activity"/>
    <property type="evidence" value="ECO:0007669"/>
    <property type="project" value="InterPro"/>
</dbReference>
<keyword evidence="4" id="KW-0539">Nucleus</keyword>
<dbReference type="GO" id="GO:0005634">
    <property type="term" value="C:nucleus"/>
    <property type="evidence" value="ECO:0007669"/>
    <property type="project" value="UniProtKB-SubCell"/>
</dbReference>
<dbReference type="Gene3D" id="1.10.10.60">
    <property type="entry name" value="Homeodomain-like"/>
    <property type="match status" value="1"/>
</dbReference>
<dbReference type="Pfam" id="PF23082">
    <property type="entry name" value="Myb_DNA-binding_2"/>
    <property type="match status" value="1"/>
</dbReference>
<dbReference type="PROSITE" id="PS50090">
    <property type="entry name" value="MYB_LIKE"/>
    <property type="match status" value="1"/>
</dbReference>
<feature type="domain" description="Myb-like" evidence="5">
    <location>
        <begin position="8"/>
        <end position="62"/>
    </location>
</feature>
<dbReference type="OrthoDB" id="118550at2759"/>
<dbReference type="InterPro" id="IPR017884">
    <property type="entry name" value="SANT_dom"/>
</dbReference>
<dbReference type="FunFam" id="1.10.10.60:FF:000154">
    <property type="entry name" value="Transcription factor SRM1"/>
    <property type="match status" value="1"/>
</dbReference>
<name>A0A8K0IBB7_COCNU</name>
<evidence type="ECO:0000256" key="1">
    <source>
        <dbReference type="ARBA" id="ARBA00004123"/>
    </source>
</evidence>
<protein>
    <submittedName>
        <fullName evidence="7">Protein RADIALIS-like 3</fullName>
    </submittedName>
</protein>
<gene>
    <name evidence="7" type="ORF">COCNU_06G006740</name>
</gene>
<comment type="subcellular location">
    <subcellularLocation>
        <location evidence="1">Nucleus</location>
    </subcellularLocation>
</comment>
<dbReference type="PANTHER" id="PTHR43952">
    <property type="entry name" value="MYB FAMILY TRANSCRIPTION FACTOR-RELATED"/>
    <property type="match status" value="1"/>
</dbReference>
<keyword evidence="8" id="KW-1185">Reference proteome</keyword>
<keyword evidence="2" id="KW-0805">Transcription regulation</keyword>
<dbReference type="PANTHER" id="PTHR43952:SF75">
    <property type="entry name" value="PROTEIN RADIALIS-LIKE 6"/>
    <property type="match status" value="1"/>
</dbReference>
<proteinExistence type="predicted"/>
<dbReference type="CDD" id="cd00167">
    <property type="entry name" value="SANT"/>
    <property type="match status" value="1"/>
</dbReference>
<evidence type="ECO:0000256" key="3">
    <source>
        <dbReference type="ARBA" id="ARBA00023163"/>
    </source>
</evidence>
<evidence type="ECO:0000259" key="5">
    <source>
        <dbReference type="PROSITE" id="PS50090"/>
    </source>
</evidence>
<comment type="caution">
    <text evidence="7">The sequence shown here is derived from an EMBL/GenBank/DDBJ whole genome shotgun (WGS) entry which is preliminary data.</text>
</comment>
<dbReference type="SMART" id="SM00717">
    <property type="entry name" value="SANT"/>
    <property type="match status" value="1"/>
</dbReference>
<evidence type="ECO:0000256" key="2">
    <source>
        <dbReference type="ARBA" id="ARBA00023015"/>
    </source>
</evidence>
<dbReference type="Proteomes" id="UP000797356">
    <property type="component" value="Chromosome 6"/>
</dbReference>